<dbReference type="Proteomes" id="UP001225042">
    <property type="component" value="Unassembled WGS sequence"/>
</dbReference>
<keyword evidence="2" id="KW-1185">Reference proteome</keyword>
<organism evidence="1 2">
    <name type="scientific">Enterobacter soli</name>
    <dbReference type="NCBI Taxonomy" id="885040"/>
    <lineage>
        <taxon>Bacteria</taxon>
        <taxon>Pseudomonadati</taxon>
        <taxon>Pseudomonadota</taxon>
        <taxon>Gammaproteobacteria</taxon>
        <taxon>Enterobacterales</taxon>
        <taxon>Enterobacteriaceae</taxon>
        <taxon>Enterobacter</taxon>
    </lineage>
</organism>
<reference evidence="1 2" key="1">
    <citation type="submission" date="2023-08" db="EMBL/GenBank/DDBJ databases">
        <authorList>
            <person name="Dale J."/>
        </authorList>
    </citation>
    <scope>NUCLEOTIDE SEQUENCE [LARGE SCALE GENOMIC DNA]</scope>
    <source>
        <strain evidence="1 2">2023EL-00788</strain>
    </source>
</reference>
<evidence type="ECO:0000313" key="2">
    <source>
        <dbReference type="Proteomes" id="UP001225042"/>
    </source>
</evidence>
<protein>
    <recommendedName>
        <fullName evidence="3">DUF2267 domain-containing protein</fullName>
    </recommendedName>
</protein>
<sequence length="145" mass="16364">MNTSNALFTTPFDHNTDFIDLADNCERFCEALVEETDPARKMALCGRLATSLALLRPMLLEPVPEYLQERLTVDAFPFIRPQFAPEPDQHCRYCEEITQLLISGVLAPEAARVMGDLLFELTGYFADQLKEPRWLRTDAGVALLG</sequence>
<dbReference type="RefSeq" id="WP_274416278.1">
    <property type="nucleotide sequence ID" value="NZ_JARADK010000001.1"/>
</dbReference>
<gene>
    <name evidence="1" type="ORF">RBJ67_14230</name>
</gene>
<dbReference type="EMBL" id="JAVDKS010000005">
    <property type="protein sequence ID" value="MDQ2257290.1"/>
    <property type="molecule type" value="Genomic_DNA"/>
</dbReference>
<comment type="caution">
    <text evidence="1">The sequence shown here is derived from an EMBL/GenBank/DDBJ whole genome shotgun (WGS) entry which is preliminary data.</text>
</comment>
<evidence type="ECO:0000313" key="1">
    <source>
        <dbReference type="EMBL" id="MDQ2257290.1"/>
    </source>
</evidence>
<proteinExistence type="predicted"/>
<name>A0AAW8H8K1_9ENTR</name>
<evidence type="ECO:0008006" key="3">
    <source>
        <dbReference type="Google" id="ProtNLM"/>
    </source>
</evidence>
<accession>A0AAW8H8K1</accession>
<dbReference type="AlphaFoldDB" id="A0AAW8H8K1"/>